<feature type="transmembrane region" description="Helical" evidence="7">
    <location>
        <begin position="272"/>
        <end position="298"/>
    </location>
</feature>
<evidence type="ECO:0000313" key="10">
    <source>
        <dbReference type="Proteomes" id="UP000321058"/>
    </source>
</evidence>
<sequence>MKRFIARRLMQGVVLLFMVATIVFFLGRLTGNPVDLMLPEDATAEDRAQLTQTLGLDGPLSEQFLIFIGKALHGDLGTSIRMKQPAAQAFFDRLPNTLVLIPWALLLGMMLGIPLGVVAALHRGGWLDRAAGTVAVLGVAMPSFWLGVLLIFVFSVELGWLPSSRMGGPEHYILPVITLGTFLVAGFMRITRSAMLEVMESEFVKLARIKGLSETTVIWKHCLRNALIPVLTLWGVFVGNLITGAIVTETVFAWPGIGRLTYEAVIYRDFPLLQAVIILKSILILGINLGVDILYAYVDPRIRLA</sequence>
<dbReference type="AlphaFoldDB" id="A0A512NLY4"/>
<feature type="transmembrane region" description="Helical" evidence="7">
    <location>
        <begin position="12"/>
        <end position="31"/>
    </location>
</feature>
<dbReference type="InterPro" id="IPR000515">
    <property type="entry name" value="MetI-like"/>
</dbReference>
<keyword evidence="4 7" id="KW-0812">Transmembrane</keyword>
<feature type="domain" description="ABC transmembrane type-1" evidence="8">
    <location>
        <begin position="94"/>
        <end position="295"/>
    </location>
</feature>
<evidence type="ECO:0000256" key="2">
    <source>
        <dbReference type="ARBA" id="ARBA00022448"/>
    </source>
</evidence>
<dbReference type="Proteomes" id="UP000321058">
    <property type="component" value="Unassembled WGS sequence"/>
</dbReference>
<evidence type="ECO:0000256" key="7">
    <source>
        <dbReference type="RuleBase" id="RU363032"/>
    </source>
</evidence>
<dbReference type="InterPro" id="IPR035906">
    <property type="entry name" value="MetI-like_sf"/>
</dbReference>
<feature type="transmembrane region" description="Helical" evidence="7">
    <location>
        <begin position="134"/>
        <end position="160"/>
    </location>
</feature>
<dbReference type="OrthoDB" id="7834831at2"/>
<dbReference type="Pfam" id="PF00528">
    <property type="entry name" value="BPD_transp_1"/>
    <property type="match status" value="1"/>
</dbReference>
<dbReference type="PROSITE" id="PS50928">
    <property type="entry name" value="ABC_TM1"/>
    <property type="match status" value="1"/>
</dbReference>
<dbReference type="GO" id="GO:0055085">
    <property type="term" value="P:transmembrane transport"/>
    <property type="evidence" value="ECO:0007669"/>
    <property type="project" value="InterPro"/>
</dbReference>
<feature type="transmembrane region" description="Helical" evidence="7">
    <location>
        <begin position="100"/>
        <end position="122"/>
    </location>
</feature>
<dbReference type="InterPro" id="IPR045621">
    <property type="entry name" value="BPD_transp_1_N"/>
</dbReference>
<dbReference type="Gene3D" id="1.10.3720.10">
    <property type="entry name" value="MetI-like"/>
    <property type="match status" value="1"/>
</dbReference>
<protein>
    <submittedName>
        <fullName evidence="9">Glutathione ABC transporter permease</fullName>
    </submittedName>
</protein>
<dbReference type="CDD" id="cd06261">
    <property type="entry name" value="TM_PBP2"/>
    <property type="match status" value="1"/>
</dbReference>
<evidence type="ECO:0000313" key="9">
    <source>
        <dbReference type="EMBL" id="GEP59957.1"/>
    </source>
</evidence>
<comment type="similarity">
    <text evidence="7">Belongs to the binding-protein-dependent transport system permease family.</text>
</comment>
<dbReference type="Pfam" id="PF19300">
    <property type="entry name" value="BPD_transp_1_N"/>
    <property type="match status" value="1"/>
</dbReference>
<evidence type="ECO:0000256" key="5">
    <source>
        <dbReference type="ARBA" id="ARBA00022989"/>
    </source>
</evidence>
<dbReference type="PANTHER" id="PTHR43163:SF6">
    <property type="entry name" value="DIPEPTIDE TRANSPORT SYSTEM PERMEASE PROTEIN DPPB-RELATED"/>
    <property type="match status" value="1"/>
</dbReference>
<evidence type="ECO:0000256" key="6">
    <source>
        <dbReference type="ARBA" id="ARBA00023136"/>
    </source>
</evidence>
<accession>A0A512NLY4</accession>
<proteinExistence type="inferred from homology"/>
<feature type="transmembrane region" description="Helical" evidence="7">
    <location>
        <begin position="226"/>
        <end position="252"/>
    </location>
</feature>
<gene>
    <name evidence="9" type="primary">appB_2</name>
    <name evidence="9" type="ORF">RSO01_71230</name>
</gene>
<evidence type="ECO:0000256" key="3">
    <source>
        <dbReference type="ARBA" id="ARBA00022475"/>
    </source>
</evidence>
<dbReference type="PANTHER" id="PTHR43163">
    <property type="entry name" value="DIPEPTIDE TRANSPORT SYSTEM PERMEASE PROTEIN DPPB-RELATED"/>
    <property type="match status" value="1"/>
</dbReference>
<dbReference type="GO" id="GO:0005886">
    <property type="term" value="C:plasma membrane"/>
    <property type="evidence" value="ECO:0007669"/>
    <property type="project" value="UniProtKB-SubCell"/>
</dbReference>
<evidence type="ECO:0000256" key="4">
    <source>
        <dbReference type="ARBA" id="ARBA00022692"/>
    </source>
</evidence>
<organism evidence="9 10">
    <name type="scientific">Reyranella soli</name>
    <dbReference type="NCBI Taxonomy" id="1230389"/>
    <lineage>
        <taxon>Bacteria</taxon>
        <taxon>Pseudomonadati</taxon>
        <taxon>Pseudomonadota</taxon>
        <taxon>Alphaproteobacteria</taxon>
        <taxon>Hyphomicrobiales</taxon>
        <taxon>Reyranellaceae</taxon>
        <taxon>Reyranella</taxon>
    </lineage>
</organism>
<reference evidence="9 10" key="1">
    <citation type="submission" date="2019-07" db="EMBL/GenBank/DDBJ databases">
        <title>Whole genome shotgun sequence of Reyranella soli NBRC 108950.</title>
        <authorList>
            <person name="Hosoyama A."/>
            <person name="Uohara A."/>
            <person name="Ohji S."/>
            <person name="Ichikawa N."/>
        </authorList>
    </citation>
    <scope>NUCLEOTIDE SEQUENCE [LARGE SCALE GENOMIC DNA]</scope>
    <source>
        <strain evidence="9 10">NBRC 108950</strain>
    </source>
</reference>
<feature type="transmembrane region" description="Helical" evidence="7">
    <location>
        <begin position="172"/>
        <end position="190"/>
    </location>
</feature>
<keyword evidence="3" id="KW-1003">Cell membrane</keyword>
<name>A0A512NLY4_9HYPH</name>
<keyword evidence="10" id="KW-1185">Reference proteome</keyword>
<evidence type="ECO:0000259" key="8">
    <source>
        <dbReference type="PROSITE" id="PS50928"/>
    </source>
</evidence>
<comment type="caution">
    <text evidence="9">The sequence shown here is derived from an EMBL/GenBank/DDBJ whole genome shotgun (WGS) entry which is preliminary data.</text>
</comment>
<dbReference type="SUPFAM" id="SSF161098">
    <property type="entry name" value="MetI-like"/>
    <property type="match status" value="1"/>
</dbReference>
<keyword evidence="6 7" id="KW-0472">Membrane</keyword>
<dbReference type="RefSeq" id="WP_147155327.1">
    <property type="nucleotide sequence ID" value="NZ_BKAJ01000145.1"/>
</dbReference>
<evidence type="ECO:0000256" key="1">
    <source>
        <dbReference type="ARBA" id="ARBA00004651"/>
    </source>
</evidence>
<dbReference type="EMBL" id="BKAJ01000145">
    <property type="protein sequence ID" value="GEP59957.1"/>
    <property type="molecule type" value="Genomic_DNA"/>
</dbReference>
<keyword evidence="5 7" id="KW-1133">Transmembrane helix</keyword>
<comment type="subcellular location">
    <subcellularLocation>
        <location evidence="1 7">Cell membrane</location>
        <topology evidence="1 7">Multi-pass membrane protein</topology>
    </subcellularLocation>
</comment>
<keyword evidence="2 7" id="KW-0813">Transport</keyword>